<dbReference type="PANTHER" id="PTHR34512">
    <property type="entry name" value="CELL SURFACE PROTEIN"/>
    <property type="match status" value="1"/>
</dbReference>
<organism evidence="3 4">
    <name type="scientific">Chthoniobacter flavus Ellin428</name>
    <dbReference type="NCBI Taxonomy" id="497964"/>
    <lineage>
        <taxon>Bacteria</taxon>
        <taxon>Pseudomonadati</taxon>
        <taxon>Verrucomicrobiota</taxon>
        <taxon>Spartobacteria</taxon>
        <taxon>Chthoniobacterales</taxon>
        <taxon>Chthoniobacteraceae</taxon>
        <taxon>Chthoniobacter</taxon>
    </lineage>
</organism>
<accession>B4D3V4</accession>
<evidence type="ECO:0000313" key="3">
    <source>
        <dbReference type="EMBL" id="EDY18934.1"/>
    </source>
</evidence>
<feature type="transmembrane region" description="Helical" evidence="1">
    <location>
        <begin position="85"/>
        <end position="102"/>
    </location>
</feature>
<dbReference type="InterPro" id="IPR015943">
    <property type="entry name" value="WD40/YVTN_repeat-like_dom_sf"/>
</dbReference>
<protein>
    <submittedName>
        <fullName evidence="3">Pyrrolo-quinoline quinone</fullName>
    </submittedName>
</protein>
<evidence type="ECO:0000259" key="2">
    <source>
        <dbReference type="Pfam" id="PF13360"/>
    </source>
</evidence>
<keyword evidence="1" id="KW-0472">Membrane</keyword>
<feature type="domain" description="Pyrrolo-quinoline quinone repeat" evidence="2">
    <location>
        <begin position="267"/>
        <end position="516"/>
    </location>
</feature>
<feature type="transmembrane region" description="Helical" evidence="1">
    <location>
        <begin position="27"/>
        <end position="47"/>
    </location>
</feature>
<keyword evidence="1" id="KW-0812">Transmembrane</keyword>
<proteinExistence type="predicted"/>
<dbReference type="STRING" id="497964.CfE428DRAFT_3592"/>
<dbReference type="Proteomes" id="UP000005824">
    <property type="component" value="Unassembled WGS sequence"/>
</dbReference>
<dbReference type="EMBL" id="ABVL01000010">
    <property type="protein sequence ID" value="EDY18934.1"/>
    <property type="molecule type" value="Genomic_DNA"/>
</dbReference>
<reference evidence="3 4" key="1">
    <citation type="journal article" date="2011" name="J. Bacteriol.">
        <title>Genome sequence of Chthoniobacter flavus Ellin428, an aerobic heterotrophic soil bacterium.</title>
        <authorList>
            <person name="Kant R."/>
            <person name="van Passel M.W."/>
            <person name="Palva A."/>
            <person name="Lucas S."/>
            <person name="Lapidus A."/>
            <person name="Glavina Del Rio T."/>
            <person name="Dalin E."/>
            <person name="Tice H."/>
            <person name="Bruce D."/>
            <person name="Goodwin L."/>
            <person name="Pitluck S."/>
            <person name="Larimer F.W."/>
            <person name="Land M.L."/>
            <person name="Hauser L."/>
            <person name="Sangwan P."/>
            <person name="de Vos W.M."/>
            <person name="Janssen P.H."/>
            <person name="Smidt H."/>
        </authorList>
    </citation>
    <scope>NUCLEOTIDE SEQUENCE [LARGE SCALE GENOMIC DNA]</scope>
    <source>
        <strain evidence="3 4">Ellin428</strain>
    </source>
</reference>
<feature type="transmembrane region" description="Helical" evidence="1">
    <location>
        <begin position="139"/>
        <end position="156"/>
    </location>
</feature>
<dbReference type="SUPFAM" id="SSF50998">
    <property type="entry name" value="Quinoprotein alcohol dehydrogenase-like"/>
    <property type="match status" value="1"/>
</dbReference>
<gene>
    <name evidence="3" type="ORF">CfE428DRAFT_3592</name>
</gene>
<name>B4D3V4_9BACT</name>
<dbReference type="Pfam" id="PF13360">
    <property type="entry name" value="PQQ_2"/>
    <property type="match status" value="1"/>
</dbReference>
<dbReference type="InterPro" id="IPR002372">
    <property type="entry name" value="PQQ_rpt_dom"/>
</dbReference>
<dbReference type="InterPro" id="IPR011047">
    <property type="entry name" value="Quinoprotein_ADH-like_sf"/>
</dbReference>
<dbReference type="RefSeq" id="WP_006980917.1">
    <property type="nucleotide sequence ID" value="NZ_ABVL01000010.1"/>
</dbReference>
<dbReference type="AlphaFoldDB" id="B4D3V4"/>
<keyword evidence="1" id="KW-1133">Transmembrane helix</keyword>
<dbReference type="InParanoid" id="B4D3V4"/>
<feature type="transmembrane region" description="Helical" evidence="1">
    <location>
        <begin position="108"/>
        <end position="127"/>
    </location>
</feature>
<feature type="transmembrane region" description="Helical" evidence="1">
    <location>
        <begin position="53"/>
        <end position="73"/>
    </location>
</feature>
<evidence type="ECO:0000256" key="1">
    <source>
        <dbReference type="SAM" id="Phobius"/>
    </source>
</evidence>
<dbReference type="eggNOG" id="COG1520">
    <property type="taxonomic scope" value="Bacteria"/>
</dbReference>
<sequence length="599" mass="65060">MNAEPRPQESLSGKEISPTDPARFPRLGFLLGLVVVYWALYFVVGAIDKPYFYGFIYGLASALLFAICFFTWWWGNRAIRRSEKILGFVLIVGVGVLVGKFSDRTVNFFPLCTLGLPLVATLVLGWLALVKRSLISSHWLGFAAAVALGFGVFDLIRMDGFDSSLKTHLSWRWTPTAEQRFLAENAASAAAVKPSVAKTVPLHADASTWTAFRGPNRDGVAHGTNVPTDWNSNPPQQLWKRAVGPAWSSVIVIGDRVYTQEQRGPVESVVCYDAATGQQVWAHDDETRFDEAVSGAGPRATPTFAEGRIYAFGGTGILNCLDAETGKVVWSRDTKNDSQGKPPMWGLASSPLVTDKNVIVYGGGEANKSLLAYHQDTGNLAWTAPAGQQSYSSPEIVTIAGVRQCLMFHDFGLTSVDPATGRKLWESGAVMKGAPRTGQPHLVDGNKLAVAVLDGPGVSLVSVTKEGDQWKVAPVWASKDLKPEFPDFVVHDGSAYGFDSSIFCCLNLATGKRSWKDGRFGRGQVILLADQGLLLVVSESGEAILQAADAQARKELGRFQALNGKTWNSPVVANGRLYLRNAEEMACYDLTPRRQASIR</sequence>
<dbReference type="Gene3D" id="2.130.10.10">
    <property type="entry name" value="YVTN repeat-like/Quinoprotein amine dehydrogenase"/>
    <property type="match status" value="2"/>
</dbReference>
<keyword evidence="4" id="KW-1185">Reference proteome</keyword>
<comment type="caution">
    <text evidence="3">The sequence shown here is derived from an EMBL/GenBank/DDBJ whole genome shotgun (WGS) entry which is preliminary data.</text>
</comment>
<dbReference type="PANTHER" id="PTHR34512:SF30">
    <property type="entry name" value="OUTER MEMBRANE PROTEIN ASSEMBLY FACTOR BAMB"/>
    <property type="match status" value="1"/>
</dbReference>
<evidence type="ECO:0000313" key="4">
    <source>
        <dbReference type="Proteomes" id="UP000005824"/>
    </source>
</evidence>